<dbReference type="AlphaFoldDB" id="A0AA96VJB4"/>
<name>A0AA96VJB4_9EURY</name>
<keyword evidence="2" id="KW-1185">Reference proteome</keyword>
<reference evidence="1 2" key="1">
    <citation type="submission" date="2023-07" db="EMBL/GenBank/DDBJ databases">
        <title>Closed genome sequence of Methanosarcinaceae archaeon Am2.</title>
        <authorList>
            <person name="Poehlein A."/>
            <person name="Protasov E."/>
            <person name="Platt K."/>
            <person name="Reeh H."/>
            <person name="Daniel R."/>
            <person name="Brune A."/>
        </authorList>
    </citation>
    <scope>NUCLEOTIDE SEQUENCE [LARGE SCALE GENOMIC DNA]</scope>
    <source>
        <strain evidence="1 2">Am2</strain>
    </source>
</reference>
<evidence type="ECO:0008006" key="3">
    <source>
        <dbReference type="Google" id="ProtNLM"/>
    </source>
</evidence>
<dbReference type="NCBIfam" id="TIGR04336">
    <property type="entry name" value="AmmeMemoSam_B"/>
    <property type="match status" value="1"/>
</dbReference>
<dbReference type="Pfam" id="PF01875">
    <property type="entry name" value="Memo"/>
    <property type="match status" value="1"/>
</dbReference>
<accession>A0AA96VJB4</accession>
<dbReference type="Proteomes" id="UP001304970">
    <property type="component" value="Chromosome"/>
</dbReference>
<dbReference type="EMBL" id="CP131061">
    <property type="protein sequence ID" value="WNY27467.1"/>
    <property type="molecule type" value="Genomic_DNA"/>
</dbReference>
<evidence type="ECO:0000313" key="2">
    <source>
        <dbReference type="Proteomes" id="UP001304970"/>
    </source>
</evidence>
<dbReference type="InterPro" id="IPR002737">
    <property type="entry name" value="MEMO1_fam"/>
</dbReference>
<protein>
    <recommendedName>
        <fullName evidence="3">AmmeMemoRadiSam system protein B</fullName>
    </recommendedName>
</protein>
<organism evidence="1 2">
    <name type="scientific">Methanolapillus ohkumae</name>
    <dbReference type="NCBI Taxonomy" id="3028298"/>
    <lineage>
        <taxon>Archaea</taxon>
        <taxon>Methanobacteriati</taxon>
        <taxon>Methanobacteriota</taxon>
        <taxon>Stenosarchaea group</taxon>
        <taxon>Methanomicrobia</taxon>
        <taxon>Methanosarcinales</taxon>
        <taxon>Methanosarcinaceae</taxon>
        <taxon>Methanolapillus</taxon>
    </lineage>
</organism>
<dbReference type="Gene3D" id="3.40.830.10">
    <property type="entry name" value="LigB-like"/>
    <property type="match status" value="1"/>
</dbReference>
<sequence length="65" mass="6803">MTIRKSTVSGLFYEATPDGLSKTVDAALLKAKKEVTPSDKTFGAISPHAGYIFSGNVSALALESL</sequence>
<evidence type="ECO:0000313" key="1">
    <source>
        <dbReference type="EMBL" id="WNY27467.1"/>
    </source>
</evidence>
<proteinExistence type="predicted"/>
<gene>
    <name evidence="1" type="ORF">MsAm2_12640</name>
</gene>